<dbReference type="EMBL" id="DYVE01000152">
    <property type="protein sequence ID" value="HJG28155.1"/>
    <property type="molecule type" value="Genomic_DNA"/>
</dbReference>
<name>A0A921ILD5_9FIRM</name>
<evidence type="ECO:0000313" key="2">
    <source>
        <dbReference type="Proteomes" id="UP000782880"/>
    </source>
</evidence>
<protein>
    <submittedName>
        <fullName evidence="1">Uncharacterized protein</fullName>
    </submittedName>
</protein>
<accession>A0A921ILD5</accession>
<gene>
    <name evidence="1" type="ORF">K8V20_05865</name>
</gene>
<dbReference type="Proteomes" id="UP000782880">
    <property type="component" value="Unassembled WGS sequence"/>
</dbReference>
<proteinExistence type="predicted"/>
<reference evidence="1" key="2">
    <citation type="submission" date="2021-09" db="EMBL/GenBank/DDBJ databases">
        <authorList>
            <person name="Gilroy R."/>
        </authorList>
    </citation>
    <scope>NUCLEOTIDE SEQUENCE</scope>
    <source>
        <strain evidence="1">ChiBcec21-2208</strain>
    </source>
</reference>
<sequence length="93" mass="10482">MEQAGQEYLAVYRRDFSELEGLQKAEQVTYALQRAKDTLCFHAKRRTSKQEISCSLCGLDEAFAGRLLCYMYENAVAPEQVPDVLRDLCGAAV</sequence>
<reference evidence="1" key="1">
    <citation type="journal article" date="2021" name="PeerJ">
        <title>Extensive microbial diversity within the chicken gut microbiome revealed by metagenomics and culture.</title>
        <authorList>
            <person name="Gilroy R."/>
            <person name="Ravi A."/>
            <person name="Getino M."/>
            <person name="Pursley I."/>
            <person name="Horton D.L."/>
            <person name="Alikhan N.F."/>
            <person name="Baker D."/>
            <person name="Gharbi K."/>
            <person name="Hall N."/>
            <person name="Watson M."/>
            <person name="Adriaenssens E.M."/>
            <person name="Foster-Nyarko E."/>
            <person name="Jarju S."/>
            <person name="Secka A."/>
            <person name="Antonio M."/>
            <person name="Oren A."/>
            <person name="Chaudhuri R.R."/>
            <person name="La Ragione R."/>
            <person name="Hildebrand F."/>
            <person name="Pallen M.J."/>
        </authorList>
    </citation>
    <scope>NUCLEOTIDE SEQUENCE</scope>
    <source>
        <strain evidence="1">ChiBcec21-2208</strain>
    </source>
</reference>
<comment type="caution">
    <text evidence="1">The sequence shown here is derived from an EMBL/GenBank/DDBJ whole genome shotgun (WGS) entry which is preliminary data.</text>
</comment>
<organism evidence="1 2">
    <name type="scientific">Subdoligranulum variabile</name>
    <dbReference type="NCBI Taxonomy" id="214851"/>
    <lineage>
        <taxon>Bacteria</taxon>
        <taxon>Bacillati</taxon>
        <taxon>Bacillota</taxon>
        <taxon>Clostridia</taxon>
        <taxon>Eubacteriales</taxon>
        <taxon>Oscillospiraceae</taxon>
        <taxon>Subdoligranulum</taxon>
    </lineage>
</organism>
<evidence type="ECO:0000313" key="1">
    <source>
        <dbReference type="EMBL" id="HJG28155.1"/>
    </source>
</evidence>
<dbReference type="AlphaFoldDB" id="A0A921ILD5"/>